<dbReference type="eggNOG" id="ENOG50341ID">
    <property type="taxonomic scope" value="Bacteria"/>
</dbReference>
<sequence>MSPHPKRPTQLIWATRGHTWGFRFLLDAGREDPLPDYERAFAGALDHPAVWHQMGKVVAVRFPDPQGRRDASGRVIPHEFVAFGDLAAKITSVDDGTTQLWPLVEHAYARVWNADVAPAEDDLRFDC</sequence>
<gene>
    <name evidence="1" type="ORF">BN10_1540002</name>
</gene>
<dbReference type="STRING" id="1193181.BN10_1540002"/>
<dbReference type="Proteomes" id="UP000013167">
    <property type="component" value="Unassembled WGS sequence"/>
</dbReference>
<dbReference type="RefSeq" id="WP_010851993.1">
    <property type="nucleotide sequence ID" value="NZ_HF570956.1"/>
</dbReference>
<keyword evidence="2" id="KW-1185">Reference proteome</keyword>
<dbReference type="HOGENOM" id="CLU_2154125_0_0_11"/>
<dbReference type="EMBL" id="CAIZ01000062">
    <property type="protein sequence ID" value="CCH69337.1"/>
    <property type="molecule type" value="Genomic_DNA"/>
</dbReference>
<dbReference type="AlphaFoldDB" id="N0DYF8"/>
<organism evidence="1 2">
    <name type="scientific">Phycicoccus elongatus Lp2</name>
    <dbReference type="NCBI Taxonomy" id="1193181"/>
    <lineage>
        <taxon>Bacteria</taxon>
        <taxon>Bacillati</taxon>
        <taxon>Actinomycetota</taxon>
        <taxon>Actinomycetes</taxon>
        <taxon>Micrococcales</taxon>
        <taxon>Intrasporangiaceae</taxon>
        <taxon>Phycicoccus</taxon>
    </lineage>
</organism>
<comment type="caution">
    <text evidence="1">The sequence shown here is derived from an EMBL/GenBank/DDBJ whole genome shotgun (WGS) entry which is preliminary data.</text>
</comment>
<name>N0DYF8_9MICO</name>
<evidence type="ECO:0000313" key="1">
    <source>
        <dbReference type="EMBL" id="CCH69337.1"/>
    </source>
</evidence>
<evidence type="ECO:0000313" key="2">
    <source>
        <dbReference type="Proteomes" id="UP000013167"/>
    </source>
</evidence>
<reference evidence="1 2" key="1">
    <citation type="journal article" date="2013" name="ISME J.">
        <title>A metabolic model for members of the genus Tetrasphaera involved in enhanced biological phosphorus removal.</title>
        <authorList>
            <person name="Kristiansen R."/>
            <person name="Nguyen H.T.T."/>
            <person name="Saunders A.M."/>
            <person name="Nielsen J.L."/>
            <person name="Wimmer R."/>
            <person name="Le V.Q."/>
            <person name="McIlroy S.J."/>
            <person name="Petrovski S."/>
            <person name="Seviour R.J."/>
            <person name="Calteau A."/>
            <person name="Nielsen K.L."/>
            <person name="Nielsen P.H."/>
        </authorList>
    </citation>
    <scope>NUCLEOTIDE SEQUENCE [LARGE SCALE GENOMIC DNA]</scope>
    <source>
        <strain evidence="1 2">Lp2</strain>
    </source>
</reference>
<proteinExistence type="predicted"/>
<protein>
    <submittedName>
        <fullName evidence="1">Uncharacterized protein</fullName>
    </submittedName>
</protein>
<accession>N0DYF8</accession>